<reference evidence="3 4" key="1">
    <citation type="submission" date="2015-04" db="EMBL/GenBank/DDBJ databases">
        <title>The draft genome sequence of Roseovarius sp.R12b.</title>
        <authorList>
            <person name="Li G."/>
            <person name="Lai Q."/>
            <person name="Shao Z."/>
            <person name="Yan P."/>
        </authorList>
    </citation>
    <scope>NUCLEOTIDE SEQUENCE [LARGE SCALE GENOMIC DNA]</scope>
    <source>
        <strain evidence="3 4">R12B</strain>
    </source>
</reference>
<dbReference type="Proteomes" id="UP000051295">
    <property type="component" value="Unassembled WGS sequence"/>
</dbReference>
<accession>A0A0T5NNC4</accession>
<keyword evidence="4" id="KW-1185">Reference proteome</keyword>
<sequence length="183" mass="19514">MRGRDKLLETVDGTPLLLRQTRRALTLGLPVLVTLPNETDMRAASLKPALAGLDTRAVPDAASGISASLRVAAHWAMEQGMDGLMIVLPDMPDLTAEDMQAVAALHADHPREVIRATDAQGRFGHPTLLPARLLPALITLGGDTGAREVIARETVRPCPLDGPRATLDLDTPEAWAAWRAAKG</sequence>
<dbReference type="PANTHER" id="PTHR43777">
    <property type="entry name" value="MOLYBDENUM COFACTOR CYTIDYLYLTRANSFERASE"/>
    <property type="match status" value="1"/>
</dbReference>
<dbReference type="InterPro" id="IPR025877">
    <property type="entry name" value="MobA-like_NTP_Trfase"/>
</dbReference>
<dbReference type="AlphaFoldDB" id="A0A0T5NNC4"/>
<organism evidence="3 4">
    <name type="scientific">Roseovarius atlanticus</name>
    <dbReference type="NCBI Taxonomy" id="1641875"/>
    <lineage>
        <taxon>Bacteria</taxon>
        <taxon>Pseudomonadati</taxon>
        <taxon>Pseudomonadota</taxon>
        <taxon>Alphaproteobacteria</taxon>
        <taxon>Rhodobacterales</taxon>
        <taxon>Roseobacteraceae</taxon>
        <taxon>Roseovarius</taxon>
    </lineage>
</organism>
<gene>
    <name evidence="3" type="ORF">XM53_20970</name>
</gene>
<dbReference type="PANTHER" id="PTHR43777:SF1">
    <property type="entry name" value="MOLYBDENUM COFACTOR CYTIDYLYLTRANSFERASE"/>
    <property type="match status" value="1"/>
</dbReference>
<dbReference type="PATRIC" id="fig|1641875.4.peg.3267"/>
<evidence type="ECO:0000256" key="1">
    <source>
        <dbReference type="ARBA" id="ARBA00022842"/>
    </source>
</evidence>
<dbReference type="InterPro" id="IPR029044">
    <property type="entry name" value="Nucleotide-diphossugar_trans"/>
</dbReference>
<feature type="domain" description="MobA-like NTP transferase" evidence="2">
    <location>
        <begin position="3"/>
        <end position="152"/>
    </location>
</feature>
<dbReference type="Gene3D" id="3.90.550.10">
    <property type="entry name" value="Spore Coat Polysaccharide Biosynthesis Protein SpsA, Chain A"/>
    <property type="match status" value="1"/>
</dbReference>
<dbReference type="GO" id="GO:0016779">
    <property type="term" value="F:nucleotidyltransferase activity"/>
    <property type="evidence" value="ECO:0007669"/>
    <property type="project" value="UniProtKB-ARBA"/>
</dbReference>
<dbReference type="STRING" id="1641875.XM53_20970"/>
<dbReference type="SUPFAM" id="SSF53448">
    <property type="entry name" value="Nucleotide-diphospho-sugar transferases"/>
    <property type="match status" value="1"/>
</dbReference>
<dbReference type="Pfam" id="PF12804">
    <property type="entry name" value="NTP_transf_3"/>
    <property type="match status" value="1"/>
</dbReference>
<name>A0A0T5NNC4_9RHOB</name>
<protein>
    <recommendedName>
        <fullName evidence="2">MobA-like NTP transferase domain-containing protein</fullName>
    </recommendedName>
</protein>
<keyword evidence="1" id="KW-0460">Magnesium</keyword>
<comment type="caution">
    <text evidence="3">The sequence shown here is derived from an EMBL/GenBank/DDBJ whole genome shotgun (WGS) entry which is preliminary data.</text>
</comment>
<proteinExistence type="predicted"/>
<evidence type="ECO:0000313" key="4">
    <source>
        <dbReference type="Proteomes" id="UP000051295"/>
    </source>
</evidence>
<dbReference type="EMBL" id="LAXJ01000031">
    <property type="protein sequence ID" value="KRS10489.1"/>
    <property type="molecule type" value="Genomic_DNA"/>
</dbReference>
<evidence type="ECO:0000259" key="2">
    <source>
        <dbReference type="Pfam" id="PF12804"/>
    </source>
</evidence>
<evidence type="ECO:0000313" key="3">
    <source>
        <dbReference type="EMBL" id="KRS10489.1"/>
    </source>
</evidence>